<protein>
    <submittedName>
        <fullName evidence="2">Uncharacterized protein</fullName>
    </submittedName>
</protein>
<sequence>MKRLIILTTALLAMACTDREPIEIEAPQRTIHTEALKQYKANLDKRNITMGMLYNWTNEGGSFLMKTPDSLDVVVIKDNYNDLSETQKKDLTEAQQKKATKVFVGLNFEAQLKAYEVEKETKVTAAKELKQKELDANPNLIDEQKKEALKKVEEDVIASLASATIETLQKHTNEVLQIAKDNSFDGISIEFTDEVDIPFSSETFSKLLTSVIAAKGNLLLIVENPYSSTDAAVAKPLSSANWIVYHKKNNELLKSFTEQAANFPNNRYLPSTDFTEETLADGFSDSKRFSPDGKNGRYSRLDDILYWTASNRGGIALYHIEKDYYNLSGKSTFKNLRALIHQLQQQK</sequence>
<proteinExistence type="predicted"/>
<organism evidence="2 3">
    <name type="scientific">Capnocytophaga haemolytica</name>
    <dbReference type="NCBI Taxonomy" id="45243"/>
    <lineage>
        <taxon>Bacteria</taxon>
        <taxon>Pseudomonadati</taxon>
        <taxon>Bacteroidota</taxon>
        <taxon>Flavobacteriia</taxon>
        <taxon>Flavobacteriales</taxon>
        <taxon>Flavobacteriaceae</taxon>
        <taxon>Capnocytophaga</taxon>
    </lineage>
</organism>
<dbReference type="PROSITE" id="PS51257">
    <property type="entry name" value="PROKAR_LIPOPROTEIN"/>
    <property type="match status" value="1"/>
</dbReference>
<dbReference type="RefSeq" id="WP_074860910.1">
    <property type="nucleotide sequence ID" value="NZ_CP014227.1"/>
</dbReference>
<reference evidence="2 3" key="1">
    <citation type="submission" date="2017-06" db="EMBL/GenBank/DDBJ databases">
        <authorList>
            <consortium name="Pathogen Informatics"/>
        </authorList>
    </citation>
    <scope>NUCLEOTIDE SEQUENCE [LARGE SCALE GENOMIC DNA]</scope>
    <source>
        <strain evidence="2 3">NCTC12947</strain>
    </source>
</reference>
<name>A0AAX2H040_9FLAO</name>
<evidence type="ECO:0000313" key="3">
    <source>
        <dbReference type="Proteomes" id="UP000215539"/>
    </source>
</evidence>
<evidence type="ECO:0000313" key="2">
    <source>
        <dbReference type="EMBL" id="SNV13765.1"/>
    </source>
</evidence>
<dbReference type="EMBL" id="LT906449">
    <property type="protein sequence ID" value="SNV13765.1"/>
    <property type="molecule type" value="Genomic_DNA"/>
</dbReference>
<evidence type="ECO:0000256" key="1">
    <source>
        <dbReference type="SAM" id="Coils"/>
    </source>
</evidence>
<keyword evidence="1" id="KW-0175">Coiled coil</keyword>
<dbReference type="AlphaFoldDB" id="A0AAX2H040"/>
<accession>A0AAX2H040</accession>
<feature type="coiled-coil region" evidence="1">
    <location>
        <begin position="77"/>
        <end position="132"/>
    </location>
</feature>
<gene>
    <name evidence="2" type="ORF">SAMEA44541418_01784</name>
</gene>
<dbReference type="Proteomes" id="UP000215539">
    <property type="component" value="Chromosome 1"/>
</dbReference>